<dbReference type="Gene3D" id="1.10.150.20">
    <property type="entry name" value="5' to 3' exonuclease, C-terminal subdomain"/>
    <property type="match status" value="1"/>
</dbReference>
<keyword evidence="3" id="KW-1185">Reference proteome</keyword>
<dbReference type="Pfam" id="PF04994">
    <property type="entry name" value="TfoX_C"/>
    <property type="match status" value="1"/>
</dbReference>
<dbReference type="Proteomes" id="UP000009315">
    <property type="component" value="Unassembled WGS sequence"/>
</dbReference>
<dbReference type="OrthoDB" id="9796798at2"/>
<dbReference type="AlphaFoldDB" id="K8DYX9"/>
<dbReference type="PANTHER" id="PTHR36121:SF1">
    <property type="entry name" value="PROTEIN SXY"/>
    <property type="match status" value="1"/>
</dbReference>
<evidence type="ECO:0000259" key="1">
    <source>
        <dbReference type="Pfam" id="PF04994"/>
    </source>
</evidence>
<dbReference type="STRING" id="1121428.DESHY_20003"/>
<dbReference type="RefSeq" id="WP_008411380.1">
    <property type="nucleotide sequence ID" value="NZ_CAOS01000009.1"/>
</dbReference>
<proteinExistence type="predicted"/>
<dbReference type="EMBL" id="CAOS01000009">
    <property type="protein sequence ID" value="CCO08134.1"/>
    <property type="molecule type" value="Genomic_DNA"/>
</dbReference>
<evidence type="ECO:0000313" key="3">
    <source>
        <dbReference type="Proteomes" id="UP000009315"/>
    </source>
</evidence>
<accession>K8DYX9</accession>
<evidence type="ECO:0000313" key="2">
    <source>
        <dbReference type="EMBL" id="CCO08134.1"/>
    </source>
</evidence>
<dbReference type="InterPro" id="IPR047525">
    <property type="entry name" value="TfoX-like"/>
</dbReference>
<feature type="domain" description="TfoX C-terminal" evidence="1">
    <location>
        <begin position="3"/>
        <end position="79"/>
    </location>
</feature>
<gene>
    <name evidence="2" type="ORF">DESHY_20003</name>
</gene>
<dbReference type="eggNOG" id="COG3743">
    <property type="taxonomic scope" value="Bacteria"/>
</dbReference>
<organism evidence="2 3">
    <name type="scientific">Desulforamulus hydrothermalis Lam5 = DSM 18033</name>
    <dbReference type="NCBI Taxonomy" id="1121428"/>
    <lineage>
        <taxon>Bacteria</taxon>
        <taxon>Bacillati</taxon>
        <taxon>Bacillota</taxon>
        <taxon>Clostridia</taxon>
        <taxon>Eubacteriales</taxon>
        <taxon>Peptococcaceae</taxon>
        <taxon>Desulforamulus</taxon>
    </lineage>
</organism>
<name>K8DYX9_9FIRM</name>
<reference evidence="2 3" key="1">
    <citation type="journal article" date="2013" name="Genome Announc.">
        <title>Genome Sequence of the Sulfate-Reducing Bacterium Desulfotomaculum hydrothermale Lam5(T).</title>
        <authorList>
            <person name="Amin O."/>
            <person name="Fardeau M.L."/>
            <person name="Valette O."/>
            <person name="Hirschler-Rea A."/>
            <person name="Barbe V."/>
            <person name="Medigue C."/>
            <person name="Vacherie B."/>
            <person name="Ollivier B."/>
            <person name="Bertin P.N."/>
            <person name="Dolla A."/>
        </authorList>
    </citation>
    <scope>NUCLEOTIDE SEQUENCE [LARGE SCALE GENOMIC DNA]</scope>
    <source>
        <strain evidence="3">Lam5 / DSM 18033</strain>
    </source>
</reference>
<dbReference type="InterPro" id="IPR007077">
    <property type="entry name" value="TfoX_C"/>
</dbReference>
<sequence length="83" mass="9424">MGELTKLPNVGKVLEKNLNEIGIFTEEQLREMGSKEAFLRIRMIDPGACLHMLYGLQGAIDGIKDSLLPESTKRELKEFYKNL</sequence>
<protein>
    <submittedName>
        <fullName evidence="2">TfoX, C-terminal domain protein</fullName>
    </submittedName>
</protein>
<comment type="caution">
    <text evidence="2">The sequence shown here is derived from an EMBL/GenBank/DDBJ whole genome shotgun (WGS) entry which is preliminary data.</text>
</comment>
<dbReference type="PANTHER" id="PTHR36121">
    <property type="entry name" value="PROTEIN SXY"/>
    <property type="match status" value="1"/>
</dbReference>